<dbReference type="InterPro" id="IPR035423">
    <property type="entry name" value="M60-like_N"/>
</dbReference>
<dbReference type="SMART" id="SM01276">
    <property type="entry name" value="M60-like"/>
    <property type="match status" value="1"/>
</dbReference>
<dbReference type="AlphaFoldDB" id="A2EPB9"/>
<dbReference type="GO" id="GO:0044325">
    <property type="term" value="F:transmembrane transporter binding"/>
    <property type="evidence" value="ECO:0000318"/>
    <property type="project" value="GO_Central"/>
</dbReference>
<dbReference type="PROSITE" id="PS51723">
    <property type="entry name" value="PEPTIDASE_M60"/>
    <property type="match status" value="1"/>
</dbReference>
<organism evidence="2 3">
    <name type="scientific">Trichomonas vaginalis (strain ATCC PRA-98 / G3)</name>
    <dbReference type="NCBI Taxonomy" id="412133"/>
    <lineage>
        <taxon>Eukaryota</taxon>
        <taxon>Metamonada</taxon>
        <taxon>Parabasalia</taxon>
        <taxon>Trichomonadida</taxon>
        <taxon>Trichomonadidae</taxon>
        <taxon>Trichomonas</taxon>
    </lineage>
</organism>
<evidence type="ECO:0000313" key="2">
    <source>
        <dbReference type="EMBL" id="EAY05504.1"/>
    </source>
</evidence>
<keyword evidence="3" id="KW-1185">Reference proteome</keyword>
<dbReference type="OrthoDB" id="10260387at2759"/>
<dbReference type="GO" id="GO:0005886">
    <property type="term" value="C:plasma membrane"/>
    <property type="evidence" value="ECO:0000318"/>
    <property type="project" value="GO_Central"/>
</dbReference>
<dbReference type="EMBL" id="DS113447">
    <property type="protein sequence ID" value="EAY05504.1"/>
    <property type="molecule type" value="Genomic_DNA"/>
</dbReference>
<evidence type="ECO:0000313" key="3">
    <source>
        <dbReference type="Proteomes" id="UP000001542"/>
    </source>
</evidence>
<feature type="domain" description="Peptidase M60" evidence="1">
    <location>
        <begin position="349"/>
        <end position="637"/>
    </location>
</feature>
<name>A2EPB9_TRIV3</name>
<dbReference type="PANTHER" id="PTHR15730">
    <property type="entry name" value="EXPERIMENTAL AUTOIMMUNE PROSTATITIS ANTIGEN 2-RELATED"/>
    <property type="match status" value="1"/>
</dbReference>
<dbReference type="InterPro" id="IPR031161">
    <property type="entry name" value="Peptidase_M60_dom"/>
</dbReference>
<dbReference type="KEGG" id="tva:4763370"/>
<sequence>MDFDTVNMVYFDEILTSTNTIAVPNNMAPVVCFSKSSFPIFLAHMPMKNSFQSSCRLPAAAAYVANRSRIICFPQISYFESKIYKHQDTRQFIFNAISFISGSAKNNQKGLALCFSSDINAKITKFFSKYQFNIEFANSLPSDLSEFKFLMIPSSFNLNAYAESVNNFLNNGNGIAVFFDPSQNSDLFIVNDYISKCGLSYVPISVDFETKFLSTTTTNDFQSLCENSLIRIIQRFKNATRQHINYDSSFRDKIDVLKFHMLACGVYNPSEVHSCYRSCYKYLERTKFKKGSSYCQTDVQRCIAELMLCITENIDPHEYLMLPDIDEFPGTIEQSETSSFEITIDVKKKSWSTTGLWALPGICMEIEFKNDDWENVIIQVGSHTEDFLQTDIPWPRWPVVYRTVQAQKKLSLTSPTGGIIYLYLNEGEKSKSVSVSFTNVIQYPHAILDQPTIWDETCFSMAPWCEFDCGNIVFTLPTTKSREADTDWLLTQYCKLVTSIWDYFEVPDEERIKYRVVFDIALSGEGPTLGYPIVLLTSSASNIIQKVSKPNSDIFTLTSLLVLSNINEGAFSPPIETAVSALIAEKILSQHFESVEHFTFDDKDVSSIYNSLCELQMDSEELHKALKAGCMEENGNGDVVIAKLMGIGPGNEEEDNGEDSPETA</sequence>
<dbReference type="Proteomes" id="UP000001542">
    <property type="component" value="Unassembled WGS sequence"/>
</dbReference>
<proteinExistence type="predicted"/>
<dbReference type="PANTHER" id="PTHR15730:SF5">
    <property type="entry name" value="SI:CH211-210B2.2-RELATED"/>
    <property type="match status" value="1"/>
</dbReference>
<dbReference type="RefSeq" id="XP_001317727.1">
    <property type="nucleotide sequence ID" value="XM_001317692.1"/>
</dbReference>
<dbReference type="InterPro" id="IPR051244">
    <property type="entry name" value="TCAF"/>
</dbReference>
<dbReference type="InParanoid" id="A2EPB9"/>
<gene>
    <name evidence="2" type="ORF">TVAG_080960</name>
</gene>
<evidence type="ECO:0000259" key="1">
    <source>
        <dbReference type="PROSITE" id="PS51723"/>
    </source>
</evidence>
<reference evidence="2" key="2">
    <citation type="journal article" date="2007" name="Science">
        <title>Draft genome sequence of the sexually transmitted pathogen Trichomonas vaginalis.</title>
        <authorList>
            <person name="Carlton J.M."/>
            <person name="Hirt R.P."/>
            <person name="Silva J.C."/>
            <person name="Delcher A.L."/>
            <person name="Schatz M."/>
            <person name="Zhao Q."/>
            <person name="Wortman J.R."/>
            <person name="Bidwell S.L."/>
            <person name="Alsmark U.C.M."/>
            <person name="Besteiro S."/>
            <person name="Sicheritz-Ponten T."/>
            <person name="Noel C.J."/>
            <person name="Dacks J.B."/>
            <person name="Foster P.G."/>
            <person name="Simillion C."/>
            <person name="Van de Peer Y."/>
            <person name="Miranda-Saavedra D."/>
            <person name="Barton G.J."/>
            <person name="Westrop G.D."/>
            <person name="Mueller S."/>
            <person name="Dessi D."/>
            <person name="Fiori P.L."/>
            <person name="Ren Q."/>
            <person name="Paulsen I."/>
            <person name="Zhang H."/>
            <person name="Bastida-Corcuera F.D."/>
            <person name="Simoes-Barbosa A."/>
            <person name="Brown M.T."/>
            <person name="Hayes R.D."/>
            <person name="Mukherjee M."/>
            <person name="Okumura C.Y."/>
            <person name="Schneider R."/>
            <person name="Smith A.J."/>
            <person name="Vanacova S."/>
            <person name="Villalvazo M."/>
            <person name="Haas B.J."/>
            <person name="Pertea M."/>
            <person name="Feldblyum T.V."/>
            <person name="Utterback T.R."/>
            <person name="Shu C.L."/>
            <person name="Osoegawa K."/>
            <person name="de Jong P.J."/>
            <person name="Hrdy I."/>
            <person name="Horvathova L."/>
            <person name="Zubacova Z."/>
            <person name="Dolezal P."/>
            <person name="Malik S.B."/>
            <person name="Logsdon J.M. Jr."/>
            <person name="Henze K."/>
            <person name="Gupta A."/>
            <person name="Wang C.C."/>
            <person name="Dunne R.L."/>
            <person name="Upcroft J.A."/>
            <person name="Upcroft P."/>
            <person name="White O."/>
            <person name="Salzberg S.L."/>
            <person name="Tang P."/>
            <person name="Chiu C.-H."/>
            <person name="Lee Y.-S."/>
            <person name="Embley T.M."/>
            <person name="Coombs G.H."/>
            <person name="Mottram J.C."/>
            <person name="Tachezy J."/>
            <person name="Fraser-Liggett C.M."/>
            <person name="Johnson P.J."/>
        </authorList>
    </citation>
    <scope>NUCLEOTIDE SEQUENCE [LARGE SCALE GENOMIC DNA]</scope>
    <source>
        <strain evidence="2">G3</strain>
    </source>
</reference>
<reference evidence="2" key="1">
    <citation type="submission" date="2006-10" db="EMBL/GenBank/DDBJ databases">
        <authorList>
            <person name="Amadeo P."/>
            <person name="Zhao Q."/>
            <person name="Wortman J."/>
            <person name="Fraser-Liggett C."/>
            <person name="Carlton J."/>
        </authorList>
    </citation>
    <scope>NUCLEOTIDE SEQUENCE</scope>
    <source>
        <strain evidence="2">G3</strain>
    </source>
</reference>
<protein>
    <recommendedName>
        <fullName evidence="1">Peptidase M60 domain-containing protein</fullName>
    </recommendedName>
</protein>
<dbReference type="VEuPathDB" id="TrichDB:TVAG_080960"/>
<dbReference type="Pfam" id="PF17291">
    <property type="entry name" value="M60-like_N"/>
    <property type="match status" value="1"/>
</dbReference>
<accession>A2EPB9</accession>
<dbReference type="VEuPathDB" id="TrichDB:TVAGG3_0679600"/>